<feature type="transmembrane region" description="Helical" evidence="6">
    <location>
        <begin position="49"/>
        <end position="73"/>
    </location>
</feature>
<feature type="domain" description="Rhodopsin" evidence="7">
    <location>
        <begin position="4"/>
        <end position="222"/>
    </location>
</feature>
<keyword evidence="3 6" id="KW-1133">Transmembrane helix</keyword>
<keyword evidence="4 6" id="KW-0472">Membrane</keyword>
<keyword evidence="2 6" id="KW-0812">Transmembrane</keyword>
<evidence type="ECO:0000256" key="1">
    <source>
        <dbReference type="ARBA" id="ARBA00004141"/>
    </source>
</evidence>
<feature type="transmembrane region" description="Helical" evidence="6">
    <location>
        <begin position="195"/>
        <end position="218"/>
    </location>
</feature>
<dbReference type="GO" id="GO:0016020">
    <property type="term" value="C:membrane"/>
    <property type="evidence" value="ECO:0007669"/>
    <property type="project" value="UniProtKB-SubCell"/>
</dbReference>
<proteinExistence type="inferred from homology"/>
<evidence type="ECO:0000256" key="6">
    <source>
        <dbReference type="SAM" id="Phobius"/>
    </source>
</evidence>
<organism evidence="8 9">
    <name type="scientific">Lentithecium fluviatile CBS 122367</name>
    <dbReference type="NCBI Taxonomy" id="1168545"/>
    <lineage>
        <taxon>Eukaryota</taxon>
        <taxon>Fungi</taxon>
        <taxon>Dikarya</taxon>
        <taxon>Ascomycota</taxon>
        <taxon>Pezizomycotina</taxon>
        <taxon>Dothideomycetes</taxon>
        <taxon>Pleosporomycetidae</taxon>
        <taxon>Pleosporales</taxon>
        <taxon>Massarineae</taxon>
        <taxon>Lentitheciaceae</taxon>
        <taxon>Lentithecium</taxon>
    </lineage>
</organism>
<dbReference type="AlphaFoldDB" id="A0A6G1IHL4"/>
<feature type="transmembrane region" description="Helical" evidence="6">
    <location>
        <begin position="160"/>
        <end position="183"/>
    </location>
</feature>
<feature type="transmembrane region" description="Helical" evidence="6">
    <location>
        <begin position="125"/>
        <end position="148"/>
    </location>
</feature>
<evidence type="ECO:0000259" key="7">
    <source>
        <dbReference type="Pfam" id="PF20684"/>
    </source>
</evidence>
<dbReference type="Proteomes" id="UP000799291">
    <property type="component" value="Unassembled WGS sequence"/>
</dbReference>
<comment type="similarity">
    <text evidence="5">Belongs to the SAT4 family.</text>
</comment>
<feature type="non-terminal residue" evidence="8">
    <location>
        <position position="266"/>
    </location>
</feature>
<evidence type="ECO:0000313" key="8">
    <source>
        <dbReference type="EMBL" id="KAF2677530.1"/>
    </source>
</evidence>
<evidence type="ECO:0000313" key="9">
    <source>
        <dbReference type="Proteomes" id="UP000799291"/>
    </source>
</evidence>
<evidence type="ECO:0000256" key="4">
    <source>
        <dbReference type="ARBA" id="ARBA00023136"/>
    </source>
</evidence>
<dbReference type="InterPro" id="IPR052337">
    <property type="entry name" value="SAT4-like"/>
</dbReference>
<sequence length="266" mass="29100">MPNIDDWLILVAAAFAIGGTIAISFSVFSGLGKRTFLLNEASIEDIQRVVYAATISYVLTVGVSKLSITTFLARLACTPIHRNAVRVLGALVVCWTTAITIGVVFECRLPRPWQIFTGKCISMFPFWFTATIIDVLTDIAMILVPVHIVSGLQLPARKKVVVMFIFALRLFLIAISVLRIYFLQHFLRGDISFNSIPFFTLTQGHATLSVIIACSLALKPFMDSVHTGMLSASLAKHGPGTTFGQDSYNMQVLTKASSSTKSKTMS</sequence>
<feature type="transmembrane region" description="Helical" evidence="6">
    <location>
        <begin position="85"/>
        <end position="105"/>
    </location>
</feature>
<gene>
    <name evidence="8" type="ORF">K458DRAFT_349898</name>
</gene>
<dbReference type="OrthoDB" id="3897607at2759"/>
<evidence type="ECO:0000256" key="3">
    <source>
        <dbReference type="ARBA" id="ARBA00022989"/>
    </source>
</evidence>
<reference evidence="8" key="1">
    <citation type="journal article" date="2020" name="Stud. Mycol.">
        <title>101 Dothideomycetes genomes: a test case for predicting lifestyles and emergence of pathogens.</title>
        <authorList>
            <person name="Haridas S."/>
            <person name="Albert R."/>
            <person name="Binder M."/>
            <person name="Bloem J."/>
            <person name="Labutti K."/>
            <person name="Salamov A."/>
            <person name="Andreopoulos B."/>
            <person name="Baker S."/>
            <person name="Barry K."/>
            <person name="Bills G."/>
            <person name="Bluhm B."/>
            <person name="Cannon C."/>
            <person name="Castanera R."/>
            <person name="Culley D."/>
            <person name="Daum C."/>
            <person name="Ezra D."/>
            <person name="Gonzalez J."/>
            <person name="Henrissat B."/>
            <person name="Kuo A."/>
            <person name="Liang C."/>
            <person name="Lipzen A."/>
            <person name="Lutzoni F."/>
            <person name="Magnuson J."/>
            <person name="Mondo S."/>
            <person name="Nolan M."/>
            <person name="Ohm R."/>
            <person name="Pangilinan J."/>
            <person name="Park H.-J."/>
            <person name="Ramirez L."/>
            <person name="Alfaro M."/>
            <person name="Sun H."/>
            <person name="Tritt A."/>
            <person name="Yoshinaga Y."/>
            <person name="Zwiers L.-H."/>
            <person name="Turgeon B."/>
            <person name="Goodwin S."/>
            <person name="Spatafora J."/>
            <person name="Crous P."/>
            <person name="Grigoriev I."/>
        </authorList>
    </citation>
    <scope>NUCLEOTIDE SEQUENCE</scope>
    <source>
        <strain evidence="8">CBS 122367</strain>
    </source>
</reference>
<evidence type="ECO:0000256" key="2">
    <source>
        <dbReference type="ARBA" id="ARBA00022692"/>
    </source>
</evidence>
<keyword evidence="9" id="KW-1185">Reference proteome</keyword>
<evidence type="ECO:0000256" key="5">
    <source>
        <dbReference type="ARBA" id="ARBA00038359"/>
    </source>
</evidence>
<name>A0A6G1IHL4_9PLEO</name>
<protein>
    <recommendedName>
        <fullName evidence="7">Rhodopsin domain-containing protein</fullName>
    </recommendedName>
</protein>
<accession>A0A6G1IHL4</accession>
<feature type="transmembrane region" description="Helical" evidence="6">
    <location>
        <begin position="7"/>
        <end position="29"/>
    </location>
</feature>
<dbReference type="PANTHER" id="PTHR33048">
    <property type="entry name" value="PTH11-LIKE INTEGRAL MEMBRANE PROTEIN (AFU_ORTHOLOGUE AFUA_5G11245)"/>
    <property type="match status" value="1"/>
</dbReference>
<comment type="subcellular location">
    <subcellularLocation>
        <location evidence="1">Membrane</location>
        <topology evidence="1">Multi-pass membrane protein</topology>
    </subcellularLocation>
</comment>
<dbReference type="InterPro" id="IPR049326">
    <property type="entry name" value="Rhodopsin_dom_fungi"/>
</dbReference>
<dbReference type="Pfam" id="PF20684">
    <property type="entry name" value="Fung_rhodopsin"/>
    <property type="match status" value="1"/>
</dbReference>
<dbReference type="PANTHER" id="PTHR33048:SF47">
    <property type="entry name" value="INTEGRAL MEMBRANE PROTEIN-RELATED"/>
    <property type="match status" value="1"/>
</dbReference>
<dbReference type="EMBL" id="MU005621">
    <property type="protein sequence ID" value="KAF2677530.1"/>
    <property type="molecule type" value="Genomic_DNA"/>
</dbReference>